<accession>A0A9P5MWH7</accession>
<dbReference type="AlphaFoldDB" id="A0A9P5MWH7"/>
<dbReference type="PANTHER" id="PTHR13335">
    <property type="entry name" value="TARGET OF RAPAMYCIN COMPLEX 2 SUBUNIT MAPKAP1"/>
    <property type="match status" value="1"/>
</dbReference>
<gene>
    <name evidence="6" type="ORF">DFH94DRAFT_470815</name>
</gene>
<organism evidence="6 7">
    <name type="scientific">Russula ochroleuca</name>
    <dbReference type="NCBI Taxonomy" id="152965"/>
    <lineage>
        <taxon>Eukaryota</taxon>
        <taxon>Fungi</taxon>
        <taxon>Dikarya</taxon>
        <taxon>Basidiomycota</taxon>
        <taxon>Agaricomycotina</taxon>
        <taxon>Agaricomycetes</taxon>
        <taxon>Russulales</taxon>
        <taxon>Russulaceae</taxon>
        <taxon>Russula</taxon>
    </lineage>
</organism>
<feature type="compositionally biased region" description="Low complexity" evidence="2">
    <location>
        <begin position="137"/>
        <end position="168"/>
    </location>
</feature>
<protein>
    <submittedName>
        <fullName evidence="6">Stress-activated map kinase interacting protein 1-domain-containing protein</fullName>
    </submittedName>
</protein>
<comment type="similarity">
    <text evidence="1">Belongs to the SIN1 family.</text>
</comment>
<feature type="region of interest" description="Disordered" evidence="2">
    <location>
        <begin position="56"/>
        <end position="83"/>
    </location>
</feature>
<evidence type="ECO:0000259" key="3">
    <source>
        <dbReference type="Pfam" id="PF16978"/>
    </source>
</evidence>
<evidence type="ECO:0000313" key="7">
    <source>
        <dbReference type="Proteomes" id="UP000759537"/>
    </source>
</evidence>
<dbReference type="InterPro" id="IPR056385">
    <property type="entry name" value="UBL_AVO1/Sin1"/>
</dbReference>
<reference evidence="6" key="1">
    <citation type="submission" date="2019-10" db="EMBL/GenBank/DDBJ databases">
        <authorList>
            <consortium name="DOE Joint Genome Institute"/>
            <person name="Kuo A."/>
            <person name="Miyauchi S."/>
            <person name="Kiss E."/>
            <person name="Drula E."/>
            <person name="Kohler A."/>
            <person name="Sanchez-Garcia M."/>
            <person name="Andreopoulos B."/>
            <person name="Barry K.W."/>
            <person name="Bonito G."/>
            <person name="Buee M."/>
            <person name="Carver A."/>
            <person name="Chen C."/>
            <person name="Cichocki N."/>
            <person name="Clum A."/>
            <person name="Culley D."/>
            <person name="Crous P.W."/>
            <person name="Fauchery L."/>
            <person name="Girlanda M."/>
            <person name="Hayes R."/>
            <person name="Keri Z."/>
            <person name="LaButti K."/>
            <person name="Lipzen A."/>
            <person name="Lombard V."/>
            <person name="Magnuson J."/>
            <person name="Maillard F."/>
            <person name="Morin E."/>
            <person name="Murat C."/>
            <person name="Nolan M."/>
            <person name="Ohm R."/>
            <person name="Pangilinan J."/>
            <person name="Pereira M."/>
            <person name="Perotto S."/>
            <person name="Peter M."/>
            <person name="Riley R."/>
            <person name="Sitrit Y."/>
            <person name="Stielow B."/>
            <person name="Szollosi G."/>
            <person name="Zifcakova L."/>
            <person name="Stursova M."/>
            <person name="Spatafora J.W."/>
            <person name="Tedersoo L."/>
            <person name="Vaario L.-M."/>
            <person name="Yamada A."/>
            <person name="Yan M."/>
            <person name="Wang P."/>
            <person name="Xu J."/>
            <person name="Bruns T."/>
            <person name="Baldrian P."/>
            <person name="Vilgalys R."/>
            <person name="Henrissat B."/>
            <person name="Grigoriev I.V."/>
            <person name="Hibbett D."/>
            <person name="Nagy L.G."/>
            <person name="Martin F.M."/>
        </authorList>
    </citation>
    <scope>NUCLEOTIDE SEQUENCE</scope>
    <source>
        <strain evidence="6">Prilba</strain>
    </source>
</reference>
<dbReference type="Pfam" id="PF16979">
    <property type="entry name" value="SIN1_PH"/>
    <property type="match status" value="1"/>
</dbReference>
<sequence>MSLLTDPDLLIHSLRLGYLRNIAEDPYGPRLISFDPSFSTNPYITAASLADATKWPELALPPSPPLSPDESDGSAASGTRPRSISGFLGATRLKYTQTILGPSRTGALGMSVGGRRRGDVKLSSSQTVSLESGDGDTTMTMTSTTTSTMTGTTSTMSTTSTTTMTSKSPLPQEQQQQQVSAAIATDAPVPPSKPVFVPKFKGAAEMDERRRLRLQARRGVAAGAPEIRIVAAQEKGAPLELMSSGEEEDVEEEDFLQVEDEDFDVVDVGVSVDIDEDEFDPEFATTRLAAMISDSVSDGLSAVSASLSTSNSFNFPSPPPMQARSRARLSPVTEGKIASTSSASSYPDTRPSEPGFDMITVLHSRTSEHTHAQAATVAAVVPPTRSGKHRRASHGTSSSSTVHAAAEEDLFARQKVPPIRAAKSALSSMMAASNTTNPFSDPYSAISGRGVSPTESMVVTVFFPFAREPAGEPMRLSVRKDATVEEVLGFALWSYWEAGWLPRLDEEDLNVLEERLSAVGWVMKIAEDDGEVDEDFPPPNRESKISKFNFDAYAVLEANPTQVQQNKILEGKIQRSPSRAANVKKVDSSNGTLAPPSSVIPASSSISVIPPSTLSNSIFPGSYNSSGPQIFLRIRIQDTADAAHLYTTISVSATMYMQEALEMVCRRRRLQAKEYALLLSDMSILIPLDRTVASLQGESDLRLVKRSMLPHMNVDVRPIGRSTDPNASIFKRMSDVPDLDYNTSQDFTAAYKKYTVYRKMPMIVGKHERTLAIDGPYIHIMPTTNKAAKAVFDSGKTSSYHINSVVSCQSGKSSSALRILVHRDGGNKRYEFEAESAKLASAFRRLSIRHITTYCARMIDEIVQTIKGLKSALERTGSITGKPRRSKQIS</sequence>
<evidence type="ECO:0000259" key="4">
    <source>
        <dbReference type="Pfam" id="PF16979"/>
    </source>
</evidence>
<dbReference type="GO" id="GO:0016301">
    <property type="term" value="F:kinase activity"/>
    <property type="evidence" value="ECO:0007669"/>
    <property type="project" value="UniProtKB-KW"/>
</dbReference>
<feature type="domain" description="SIN1-type PH" evidence="4">
    <location>
        <begin position="750"/>
        <end position="841"/>
    </location>
</feature>
<evidence type="ECO:0000256" key="1">
    <source>
        <dbReference type="ARBA" id="ARBA00009407"/>
    </source>
</evidence>
<feature type="region of interest" description="Disordered" evidence="2">
    <location>
        <begin position="106"/>
        <end position="168"/>
    </location>
</feature>
<dbReference type="EMBL" id="WHVB01000008">
    <property type="protein sequence ID" value="KAF8480323.1"/>
    <property type="molecule type" value="Genomic_DNA"/>
</dbReference>
<dbReference type="Gene3D" id="2.30.29.30">
    <property type="entry name" value="Pleckstrin-homology domain (PH domain)/Phosphotyrosine-binding domain (PTB)"/>
    <property type="match status" value="1"/>
</dbReference>
<feature type="domain" description="CRIM" evidence="3">
    <location>
        <begin position="423"/>
        <end position="567"/>
    </location>
</feature>
<dbReference type="GO" id="GO:0038203">
    <property type="term" value="P:TORC2 signaling"/>
    <property type="evidence" value="ECO:0007669"/>
    <property type="project" value="TreeGrafter"/>
</dbReference>
<feature type="region of interest" description="Disordered" evidence="2">
    <location>
        <begin position="382"/>
        <end position="402"/>
    </location>
</feature>
<evidence type="ECO:0000256" key="2">
    <source>
        <dbReference type="SAM" id="MobiDB-lite"/>
    </source>
</evidence>
<dbReference type="InterPro" id="IPR011993">
    <property type="entry name" value="PH-like_dom_sf"/>
</dbReference>
<keyword evidence="7" id="KW-1185">Reference proteome</keyword>
<dbReference type="InterPro" id="IPR008828">
    <property type="entry name" value="Sin1/Avo1"/>
</dbReference>
<evidence type="ECO:0000313" key="6">
    <source>
        <dbReference type="EMBL" id="KAF8480323.1"/>
    </source>
</evidence>
<dbReference type="InterPro" id="IPR031567">
    <property type="entry name" value="CRIM_dom"/>
</dbReference>
<reference evidence="6" key="2">
    <citation type="journal article" date="2020" name="Nat. Commun.">
        <title>Large-scale genome sequencing of mycorrhizal fungi provides insights into the early evolution of symbiotic traits.</title>
        <authorList>
            <person name="Miyauchi S."/>
            <person name="Kiss E."/>
            <person name="Kuo A."/>
            <person name="Drula E."/>
            <person name="Kohler A."/>
            <person name="Sanchez-Garcia M."/>
            <person name="Morin E."/>
            <person name="Andreopoulos B."/>
            <person name="Barry K.W."/>
            <person name="Bonito G."/>
            <person name="Buee M."/>
            <person name="Carver A."/>
            <person name="Chen C."/>
            <person name="Cichocki N."/>
            <person name="Clum A."/>
            <person name="Culley D."/>
            <person name="Crous P.W."/>
            <person name="Fauchery L."/>
            <person name="Girlanda M."/>
            <person name="Hayes R.D."/>
            <person name="Keri Z."/>
            <person name="LaButti K."/>
            <person name="Lipzen A."/>
            <person name="Lombard V."/>
            <person name="Magnuson J."/>
            <person name="Maillard F."/>
            <person name="Murat C."/>
            <person name="Nolan M."/>
            <person name="Ohm R.A."/>
            <person name="Pangilinan J."/>
            <person name="Pereira M.F."/>
            <person name="Perotto S."/>
            <person name="Peter M."/>
            <person name="Pfister S."/>
            <person name="Riley R."/>
            <person name="Sitrit Y."/>
            <person name="Stielow J.B."/>
            <person name="Szollosi G."/>
            <person name="Zifcakova L."/>
            <person name="Stursova M."/>
            <person name="Spatafora J.W."/>
            <person name="Tedersoo L."/>
            <person name="Vaario L.M."/>
            <person name="Yamada A."/>
            <person name="Yan M."/>
            <person name="Wang P."/>
            <person name="Xu J."/>
            <person name="Bruns T."/>
            <person name="Baldrian P."/>
            <person name="Vilgalys R."/>
            <person name="Dunand C."/>
            <person name="Henrissat B."/>
            <person name="Grigoriev I.V."/>
            <person name="Hibbett D."/>
            <person name="Nagy L.G."/>
            <person name="Martin F.M."/>
        </authorList>
    </citation>
    <scope>NUCLEOTIDE SEQUENCE</scope>
    <source>
        <strain evidence="6">Prilba</strain>
    </source>
</reference>
<dbReference type="GO" id="GO:0005737">
    <property type="term" value="C:cytoplasm"/>
    <property type="evidence" value="ECO:0007669"/>
    <property type="project" value="TreeGrafter"/>
</dbReference>
<comment type="caution">
    <text evidence="6">The sequence shown here is derived from an EMBL/GenBank/DDBJ whole genome shotgun (WGS) entry which is preliminary data.</text>
</comment>
<dbReference type="Pfam" id="PF16978">
    <property type="entry name" value="CRIM"/>
    <property type="match status" value="1"/>
</dbReference>
<feature type="domain" description="AVO1/Sin1 ubiquitin-like" evidence="5">
    <location>
        <begin position="640"/>
        <end position="707"/>
    </location>
</feature>
<dbReference type="Pfam" id="PF23164">
    <property type="entry name" value="UBL_AVO1"/>
    <property type="match status" value="1"/>
</dbReference>
<keyword evidence="6" id="KW-0418">Kinase</keyword>
<name>A0A9P5MWH7_9AGAM</name>
<dbReference type="OrthoDB" id="241990at2759"/>
<dbReference type="GO" id="GO:0005546">
    <property type="term" value="F:phosphatidylinositol-4,5-bisphosphate binding"/>
    <property type="evidence" value="ECO:0007669"/>
    <property type="project" value="TreeGrafter"/>
</dbReference>
<feature type="compositionally biased region" description="Polar residues" evidence="2">
    <location>
        <begin position="338"/>
        <end position="347"/>
    </location>
</feature>
<dbReference type="Proteomes" id="UP000759537">
    <property type="component" value="Unassembled WGS sequence"/>
</dbReference>
<proteinExistence type="inferred from homology"/>
<keyword evidence="6" id="KW-0808">Transferase</keyword>
<dbReference type="InterPro" id="IPR031313">
    <property type="entry name" value="Sin1_PH_dom"/>
</dbReference>
<dbReference type="GO" id="GO:0005886">
    <property type="term" value="C:plasma membrane"/>
    <property type="evidence" value="ECO:0007669"/>
    <property type="project" value="TreeGrafter"/>
</dbReference>
<evidence type="ECO:0000259" key="5">
    <source>
        <dbReference type="Pfam" id="PF23164"/>
    </source>
</evidence>
<dbReference type="PANTHER" id="PTHR13335:SF1">
    <property type="entry name" value="TARGET OF RAPAMYCIN COMPLEX 2 SUBUNIT MAPKAP1"/>
    <property type="match status" value="1"/>
</dbReference>
<feature type="region of interest" description="Disordered" evidence="2">
    <location>
        <begin position="308"/>
        <end position="354"/>
    </location>
</feature>
<dbReference type="GO" id="GO:0031932">
    <property type="term" value="C:TORC2 complex"/>
    <property type="evidence" value="ECO:0007669"/>
    <property type="project" value="InterPro"/>
</dbReference>